<evidence type="ECO:0000256" key="1">
    <source>
        <dbReference type="ARBA" id="ARBA00023002"/>
    </source>
</evidence>
<protein>
    <submittedName>
        <fullName evidence="4">Phosphoglycerate dehydrogenase-like enzyme</fullName>
    </submittedName>
</protein>
<comment type="caution">
    <text evidence="4">The sequence shown here is derived from an EMBL/GenBank/DDBJ whole genome shotgun (WGS) entry which is preliminary data.</text>
</comment>
<evidence type="ECO:0000313" key="4">
    <source>
        <dbReference type="EMBL" id="PFG32725.1"/>
    </source>
</evidence>
<feature type="domain" description="D-isomer specific 2-hydroxyacid dehydrogenase NAD-binding" evidence="3">
    <location>
        <begin position="103"/>
        <end position="288"/>
    </location>
</feature>
<dbReference type="RefSeq" id="WP_098454050.1">
    <property type="nucleotide sequence ID" value="NZ_PDJG01000001.1"/>
</dbReference>
<dbReference type="Proteomes" id="UP000225548">
    <property type="component" value="Unassembled WGS sequence"/>
</dbReference>
<proteinExistence type="predicted"/>
<evidence type="ECO:0000256" key="2">
    <source>
        <dbReference type="ARBA" id="ARBA00023027"/>
    </source>
</evidence>
<dbReference type="PANTHER" id="PTHR43333">
    <property type="entry name" value="2-HACID_DH_C DOMAIN-CONTAINING PROTEIN"/>
    <property type="match status" value="1"/>
</dbReference>
<dbReference type="InterPro" id="IPR036291">
    <property type="entry name" value="NAD(P)-bd_dom_sf"/>
</dbReference>
<dbReference type="EMBL" id="PDJG01000001">
    <property type="protein sequence ID" value="PFG32725.1"/>
    <property type="molecule type" value="Genomic_DNA"/>
</dbReference>
<evidence type="ECO:0000313" key="5">
    <source>
        <dbReference type="Proteomes" id="UP000225548"/>
    </source>
</evidence>
<dbReference type="GO" id="GO:0016491">
    <property type="term" value="F:oxidoreductase activity"/>
    <property type="evidence" value="ECO:0007669"/>
    <property type="project" value="UniProtKB-KW"/>
</dbReference>
<dbReference type="AlphaFoldDB" id="A0A2A9E2Z2"/>
<gene>
    <name evidence="4" type="ORF">ATL42_0571</name>
</gene>
<dbReference type="GO" id="GO:0051287">
    <property type="term" value="F:NAD binding"/>
    <property type="evidence" value="ECO:0007669"/>
    <property type="project" value="InterPro"/>
</dbReference>
<dbReference type="Gene3D" id="3.40.50.720">
    <property type="entry name" value="NAD(P)-binding Rossmann-like Domain"/>
    <property type="match status" value="2"/>
</dbReference>
<organism evidence="4 5">
    <name type="scientific">Sanguibacter antarcticus</name>
    <dbReference type="NCBI Taxonomy" id="372484"/>
    <lineage>
        <taxon>Bacteria</taxon>
        <taxon>Bacillati</taxon>
        <taxon>Actinomycetota</taxon>
        <taxon>Actinomycetes</taxon>
        <taxon>Micrococcales</taxon>
        <taxon>Sanguibacteraceae</taxon>
        <taxon>Sanguibacter</taxon>
    </lineage>
</organism>
<keyword evidence="5" id="KW-1185">Reference proteome</keyword>
<keyword evidence="2" id="KW-0520">NAD</keyword>
<reference evidence="4 5" key="1">
    <citation type="submission" date="2017-10" db="EMBL/GenBank/DDBJ databases">
        <title>Sequencing the genomes of 1000 actinobacteria strains.</title>
        <authorList>
            <person name="Klenk H.-P."/>
        </authorList>
    </citation>
    <scope>NUCLEOTIDE SEQUENCE [LARGE SCALE GENOMIC DNA]</scope>
    <source>
        <strain evidence="4 5">DSM 18966</strain>
    </source>
</reference>
<dbReference type="OrthoDB" id="4324715at2"/>
<evidence type="ECO:0000259" key="3">
    <source>
        <dbReference type="Pfam" id="PF02826"/>
    </source>
</evidence>
<dbReference type="Pfam" id="PF02826">
    <property type="entry name" value="2-Hacid_dh_C"/>
    <property type="match status" value="1"/>
</dbReference>
<keyword evidence="1" id="KW-0560">Oxidoreductase</keyword>
<sequence length="316" mass="32890">MKVLLPTSVPLAPVSAPTGHDVVFVDYDVSSPVPDEHTDAEVLVAWGNPRAQLADSARRLTSLRWIQALAAGPDTIAEAGFGHDVLVTSGRSLHDGPVAEHTLALALAAARRLDLMHDAQLAGRWASELGGLQSTEPSRFPGLGTLRGREVTIWGFGGIAQRLAPLLESLGAHVVGVATQAGERSGFTVITEDALAGRLAVTDVLVMILPSTPATAHSLDTARIDQLKTGAWVINVGRGTTVDEAALDVALRSGTLGGAALDVFEREPLGSASPLWTAPNVIITPHAAGGRPLGVEPLIERNLAAFLSGSPMVNQL</sequence>
<dbReference type="SUPFAM" id="SSF52283">
    <property type="entry name" value="Formate/glycerate dehydrogenase catalytic domain-like"/>
    <property type="match status" value="1"/>
</dbReference>
<dbReference type="SUPFAM" id="SSF51735">
    <property type="entry name" value="NAD(P)-binding Rossmann-fold domains"/>
    <property type="match status" value="1"/>
</dbReference>
<accession>A0A2A9E2Z2</accession>
<name>A0A2A9E2Z2_9MICO</name>
<dbReference type="InterPro" id="IPR006140">
    <property type="entry name" value="D-isomer_DH_NAD-bd"/>
</dbReference>
<dbReference type="PANTHER" id="PTHR43333:SF1">
    <property type="entry name" value="D-ISOMER SPECIFIC 2-HYDROXYACID DEHYDROGENASE NAD-BINDING DOMAIN-CONTAINING PROTEIN"/>
    <property type="match status" value="1"/>
</dbReference>